<organism evidence="6 7">
    <name type="scientific">Edaphochlamys debaryana</name>
    <dbReference type="NCBI Taxonomy" id="47281"/>
    <lineage>
        <taxon>Eukaryota</taxon>
        <taxon>Viridiplantae</taxon>
        <taxon>Chlorophyta</taxon>
        <taxon>core chlorophytes</taxon>
        <taxon>Chlorophyceae</taxon>
        <taxon>CS clade</taxon>
        <taxon>Chlamydomonadales</taxon>
        <taxon>Chlamydomonadales incertae sedis</taxon>
        <taxon>Edaphochlamys</taxon>
    </lineage>
</organism>
<keyword evidence="3" id="KW-0378">Hydrolase</keyword>
<comment type="domain">
    <text evidence="3">The nitrogen atoms of the two glycine residues in the GGXR motif define the oxyanion hole, and stabilize the oxyanion that forms during the nucleophilic attack by the catalytic serine during substrate cleavage.</text>
</comment>
<evidence type="ECO:0000313" key="7">
    <source>
        <dbReference type="Proteomes" id="UP000612055"/>
    </source>
</evidence>
<comment type="caution">
    <text evidence="6">The sequence shown here is derived from an EMBL/GenBank/DDBJ whole genome shotgun (WGS) entry which is preliminary data.</text>
</comment>
<dbReference type="Gene3D" id="3.40.1090.10">
    <property type="entry name" value="Cytosolic phospholipase A2 catalytic domain"/>
    <property type="match status" value="2"/>
</dbReference>
<dbReference type="PANTHER" id="PTHR32176:SF92">
    <property type="entry name" value="XYLOSE ISOMERASE"/>
    <property type="match status" value="1"/>
</dbReference>
<dbReference type="GO" id="GO:0047372">
    <property type="term" value="F:monoacylglycerol lipase activity"/>
    <property type="evidence" value="ECO:0007669"/>
    <property type="project" value="TreeGrafter"/>
</dbReference>
<dbReference type="GO" id="GO:0016042">
    <property type="term" value="P:lipid catabolic process"/>
    <property type="evidence" value="ECO:0007669"/>
    <property type="project" value="UniProtKB-KW"/>
</dbReference>
<proteinExistence type="inferred from homology"/>
<accession>A0A836C6Z3</accession>
<dbReference type="GO" id="GO:0004620">
    <property type="term" value="F:phospholipase activity"/>
    <property type="evidence" value="ECO:0007669"/>
    <property type="project" value="TreeGrafter"/>
</dbReference>
<keyword evidence="3" id="KW-0442">Lipid degradation</keyword>
<comment type="similarity">
    <text evidence="1 3">Belongs to the patatin family.</text>
</comment>
<feature type="compositionally biased region" description="Basic and acidic residues" evidence="4">
    <location>
        <begin position="307"/>
        <end position="322"/>
    </location>
</feature>
<dbReference type="OrthoDB" id="545248at2759"/>
<evidence type="ECO:0000256" key="4">
    <source>
        <dbReference type="SAM" id="MobiDB-lite"/>
    </source>
</evidence>
<feature type="region of interest" description="Disordered" evidence="4">
    <location>
        <begin position="287"/>
        <end position="339"/>
    </location>
</feature>
<reference evidence="6" key="1">
    <citation type="journal article" date="2020" name="bioRxiv">
        <title>Comparative genomics of Chlamydomonas.</title>
        <authorList>
            <person name="Craig R.J."/>
            <person name="Hasan A.R."/>
            <person name="Ness R.W."/>
            <person name="Keightley P.D."/>
        </authorList>
    </citation>
    <scope>NUCLEOTIDE SEQUENCE</scope>
    <source>
        <strain evidence="6">CCAP 11/70</strain>
    </source>
</reference>
<dbReference type="PANTHER" id="PTHR32176">
    <property type="entry name" value="XYLOSE ISOMERASE"/>
    <property type="match status" value="1"/>
</dbReference>
<evidence type="ECO:0000313" key="6">
    <source>
        <dbReference type="EMBL" id="KAG2501444.1"/>
    </source>
</evidence>
<evidence type="ECO:0000256" key="2">
    <source>
        <dbReference type="ARBA" id="ARBA00023098"/>
    </source>
</evidence>
<gene>
    <name evidence="6" type="ORF">HYH03_001227</name>
</gene>
<dbReference type="EMBL" id="JAEHOE010000002">
    <property type="protein sequence ID" value="KAG2501444.1"/>
    <property type="molecule type" value="Genomic_DNA"/>
</dbReference>
<name>A0A836C6Z3_9CHLO</name>
<evidence type="ECO:0000259" key="5">
    <source>
        <dbReference type="Pfam" id="PF01734"/>
    </source>
</evidence>
<dbReference type="AlphaFoldDB" id="A0A836C6Z3"/>
<keyword evidence="7" id="KW-1185">Reference proteome</keyword>
<protein>
    <recommendedName>
        <fullName evidence="3">Patatin</fullName>
        <ecNumber evidence="3">3.1.1.-</ecNumber>
    </recommendedName>
</protein>
<dbReference type="InterPro" id="IPR002641">
    <property type="entry name" value="PNPLA_dom"/>
</dbReference>
<dbReference type="EC" id="3.1.1.-" evidence="3"/>
<dbReference type="SUPFAM" id="SSF52151">
    <property type="entry name" value="FabD/lysophospholipase-like"/>
    <property type="match status" value="1"/>
</dbReference>
<sequence>MARAEHPQQNWPYVADRSNIIQSKRLHASRSPTLLSLDGGGLRGVIVAQVLESLEDSIKLVLWKERLLKVGFVQDMLAHARARGAIDESEQWDLQSEYNAPHMPLTPATLHGGQAPGQPHSDEEYMGMWDRYRSRQRAMLEPPSNWALVKKCFDVDIAEFFDQLAGTSTGALLALYLASRGGRLARADDGTLRSRPGSAAGANDFYMDNGHRTFETNPLRRMRRFLASGGREMQDADGYEEVLRTLYGDMTLQDLEAFGANVCLTTIDATYKRTAFFFHMSGRAPPAYSGPNGQDGPGSSGLATPLRKGDEHKGVLVRDPRRPGAPTLHGNAAAQAAADARNNSATGWLSAMINYGENDVPPGQDTSTQEPMGTNRDDIRFITATGGWVTPLNFDQFNFKLVDVAYASSAVAGCLPPKPMRPVDATGQPLDPPPPGWEHRVFLDGVLANNDPTFMGLAQMLQRNNKAGLKDCAILSIGTDTMASIDGYNEPKPKGPGLLRRAGSALLRPVHLLMKPLQLLTGGLLRRNARTDAQPAPEETGPSARAGPGGWPRRLGSVLTAPVRIPARALGGVWKCVRNLMPALKHVGDLVVLSINLNGEDKENIFRFIYYGLLRTPEGTYLRIQIKDEPFDFEAHPDWRDALMAGMEDGSPRTLRAYEQIGKSLAARNAFRLTWWVRCFVLGLEEASWHPFVLLPELDRLDDGKRVRGGKFLALATGTGQGAF</sequence>
<feature type="region of interest" description="Disordered" evidence="4">
    <location>
        <begin position="531"/>
        <end position="551"/>
    </location>
</feature>
<evidence type="ECO:0000256" key="1">
    <source>
        <dbReference type="ARBA" id="ARBA00010240"/>
    </source>
</evidence>
<feature type="domain" description="PNPLA" evidence="5">
    <location>
        <begin position="155"/>
        <end position="453"/>
    </location>
</feature>
<dbReference type="Pfam" id="PF01734">
    <property type="entry name" value="Patatin"/>
    <property type="match status" value="1"/>
</dbReference>
<keyword evidence="2 3" id="KW-0443">Lipid metabolism</keyword>
<dbReference type="InterPro" id="IPR016035">
    <property type="entry name" value="Acyl_Trfase/lysoPLipase"/>
</dbReference>
<comment type="function">
    <text evidence="3">Lipolytic acyl hydrolase (LAH).</text>
</comment>
<dbReference type="Proteomes" id="UP000612055">
    <property type="component" value="Unassembled WGS sequence"/>
</dbReference>
<evidence type="ECO:0000256" key="3">
    <source>
        <dbReference type="RuleBase" id="RU361262"/>
    </source>
</evidence>